<proteinExistence type="predicted"/>
<dbReference type="RefSeq" id="WP_281761099.1">
    <property type="nucleotide sequence ID" value="NZ_AP026709.1"/>
</dbReference>
<dbReference type="Gene3D" id="3.40.190.10">
    <property type="entry name" value="Periplasmic binding protein-like II"/>
    <property type="match status" value="2"/>
</dbReference>
<dbReference type="PANTHER" id="PTHR35936:SF19">
    <property type="entry name" value="AMINO-ACID-BINDING PROTEIN YXEM-RELATED"/>
    <property type="match status" value="1"/>
</dbReference>
<reference evidence="4 5" key="1">
    <citation type="submission" date="2022-08" db="EMBL/GenBank/DDBJ databases">
        <title>Genome Sequence of the sulphate-reducing bacterium, Pseudodesulfovibrio sp. SYK.</title>
        <authorList>
            <person name="Kondo R."/>
            <person name="Kataoka T."/>
        </authorList>
    </citation>
    <scope>NUCLEOTIDE SEQUENCE [LARGE SCALE GENOMIC DNA]</scope>
    <source>
        <strain evidence="4 5">SYK</strain>
    </source>
</reference>
<keyword evidence="1 2" id="KW-0732">Signal</keyword>
<evidence type="ECO:0000313" key="4">
    <source>
        <dbReference type="EMBL" id="BDQ38604.1"/>
    </source>
</evidence>
<name>A0ABM8B4Q3_9BACT</name>
<dbReference type="EMBL" id="AP026709">
    <property type="protein sequence ID" value="BDQ38604.1"/>
    <property type="molecule type" value="Genomic_DNA"/>
</dbReference>
<feature type="signal peptide" evidence="2">
    <location>
        <begin position="1"/>
        <end position="19"/>
    </location>
</feature>
<accession>A0ABM8B4Q3</accession>
<evidence type="ECO:0000259" key="3">
    <source>
        <dbReference type="SMART" id="SM00062"/>
    </source>
</evidence>
<dbReference type="SUPFAM" id="SSF53850">
    <property type="entry name" value="Periplasmic binding protein-like II"/>
    <property type="match status" value="1"/>
</dbReference>
<keyword evidence="5" id="KW-1185">Reference proteome</keyword>
<feature type="domain" description="Solute-binding protein family 3/N-terminal" evidence="3">
    <location>
        <begin position="27"/>
        <end position="236"/>
    </location>
</feature>
<evidence type="ECO:0000256" key="1">
    <source>
        <dbReference type="ARBA" id="ARBA00022729"/>
    </source>
</evidence>
<dbReference type="Proteomes" id="UP001317742">
    <property type="component" value="Chromosome"/>
</dbReference>
<gene>
    <name evidence="4" type="ORF">SYK_29640</name>
</gene>
<protein>
    <recommendedName>
        <fullName evidence="3">Solute-binding protein family 3/N-terminal domain-containing protein</fullName>
    </recommendedName>
</protein>
<dbReference type="SMART" id="SM00062">
    <property type="entry name" value="PBPb"/>
    <property type="match status" value="1"/>
</dbReference>
<evidence type="ECO:0000256" key="2">
    <source>
        <dbReference type="SAM" id="SignalP"/>
    </source>
</evidence>
<feature type="chain" id="PRO_5045469589" description="Solute-binding protein family 3/N-terminal domain-containing protein" evidence="2">
    <location>
        <begin position="20"/>
        <end position="243"/>
    </location>
</feature>
<dbReference type="InterPro" id="IPR001638">
    <property type="entry name" value="Solute-binding_3/MltF_N"/>
</dbReference>
<dbReference type="PANTHER" id="PTHR35936">
    <property type="entry name" value="MEMBRANE-BOUND LYTIC MUREIN TRANSGLYCOSYLASE F"/>
    <property type="match status" value="1"/>
</dbReference>
<sequence>MRFISFILAFSIFVVPSFAADISQPYTIACYHIPLLVDDEEHGAFIELFKEAAQRADIHYTMRLVPAKRAMRYFEDGDVIGIIPALQPTLALDAALTRQIFSKQVHAFVRSGDSIPKNVDSLEGKRIGLTRGFAYPRAILMNENIDIDYADTTEGSLLKLFEGRIDAVVADGYTALYAIEKVGLSGFHYDLSVILDEQPVYIAFQPSDEGRELARKISLALTSMESDGTMGKILPDITGNYRK</sequence>
<organism evidence="4 5">
    <name type="scientific">Pseudodesulfovibrio nedwellii</name>
    <dbReference type="NCBI Taxonomy" id="2973072"/>
    <lineage>
        <taxon>Bacteria</taxon>
        <taxon>Pseudomonadati</taxon>
        <taxon>Thermodesulfobacteriota</taxon>
        <taxon>Desulfovibrionia</taxon>
        <taxon>Desulfovibrionales</taxon>
        <taxon>Desulfovibrionaceae</taxon>
    </lineage>
</organism>
<evidence type="ECO:0000313" key="5">
    <source>
        <dbReference type="Proteomes" id="UP001317742"/>
    </source>
</evidence>